<dbReference type="RefSeq" id="WP_212690580.1">
    <property type="nucleotide sequence ID" value="NZ_CP058561.1"/>
</dbReference>
<proteinExistence type="predicted"/>
<gene>
    <name evidence="2" type="ORF">HYG85_16470</name>
</gene>
<dbReference type="Proteomes" id="UP000677305">
    <property type="component" value="Chromosome"/>
</dbReference>
<evidence type="ECO:0000313" key="2">
    <source>
        <dbReference type="EMBL" id="QUH30414.1"/>
    </source>
</evidence>
<keyword evidence="3" id="KW-1185">Reference proteome</keyword>
<reference evidence="2 3" key="1">
    <citation type="submission" date="2020-07" db="EMBL/GenBank/DDBJ databases">
        <title>Vallitalea guaymasensis genome.</title>
        <authorList>
            <person name="Postec A."/>
        </authorList>
    </citation>
    <scope>NUCLEOTIDE SEQUENCE [LARGE SCALE GENOMIC DNA]</scope>
    <source>
        <strain evidence="2 3">Ra1766G1</strain>
    </source>
</reference>
<keyword evidence="1" id="KW-0472">Membrane</keyword>
<keyword evidence="1" id="KW-1133">Transmembrane helix</keyword>
<sequence length="145" mass="17044">MTKKQKKIITITSIAMLIMIYFISNFVRLKIIEIKFDKYNNEFTEIYSELINTIDIKNLDTSLTEENLDKVAKLEELIPKMDSLRTDKTFFELVAAKNFYLDIKDSFEKAKYWENMSDTEKLEVQMILIGNKSIINISNGSKHKK</sequence>
<feature type="transmembrane region" description="Helical" evidence="1">
    <location>
        <begin position="7"/>
        <end position="27"/>
    </location>
</feature>
<dbReference type="AlphaFoldDB" id="A0A8J8SD67"/>
<keyword evidence="1" id="KW-0812">Transmembrane</keyword>
<evidence type="ECO:0000313" key="3">
    <source>
        <dbReference type="Proteomes" id="UP000677305"/>
    </source>
</evidence>
<name>A0A8J8SD67_9FIRM</name>
<dbReference type="EMBL" id="CP058561">
    <property type="protein sequence ID" value="QUH30414.1"/>
    <property type="molecule type" value="Genomic_DNA"/>
</dbReference>
<protein>
    <submittedName>
        <fullName evidence="2">Uncharacterized protein</fullName>
    </submittedName>
</protein>
<dbReference type="KEGG" id="vgu:HYG85_16470"/>
<accession>A0A8J8SD67</accession>
<organism evidence="2 3">
    <name type="scientific">Vallitalea guaymasensis</name>
    <dbReference type="NCBI Taxonomy" id="1185412"/>
    <lineage>
        <taxon>Bacteria</taxon>
        <taxon>Bacillati</taxon>
        <taxon>Bacillota</taxon>
        <taxon>Clostridia</taxon>
        <taxon>Lachnospirales</taxon>
        <taxon>Vallitaleaceae</taxon>
        <taxon>Vallitalea</taxon>
    </lineage>
</organism>
<evidence type="ECO:0000256" key="1">
    <source>
        <dbReference type="SAM" id="Phobius"/>
    </source>
</evidence>